<proteinExistence type="predicted"/>
<dbReference type="RefSeq" id="WP_189437006.1">
    <property type="nucleotide sequence ID" value="NZ_BMXE01000004.1"/>
</dbReference>
<feature type="signal peptide" evidence="1">
    <location>
        <begin position="1"/>
        <end position="20"/>
    </location>
</feature>
<evidence type="ECO:0008006" key="4">
    <source>
        <dbReference type="Google" id="ProtNLM"/>
    </source>
</evidence>
<evidence type="ECO:0000256" key="1">
    <source>
        <dbReference type="SAM" id="SignalP"/>
    </source>
</evidence>
<keyword evidence="3" id="KW-1185">Reference proteome</keyword>
<protein>
    <recommendedName>
        <fullName evidence="4">Secreted protein</fullName>
    </recommendedName>
</protein>
<reference evidence="3" key="1">
    <citation type="journal article" date="2019" name="Int. J. Syst. Evol. Microbiol.">
        <title>The Global Catalogue of Microorganisms (GCM) 10K type strain sequencing project: providing services to taxonomists for standard genome sequencing and annotation.</title>
        <authorList>
            <consortium name="The Broad Institute Genomics Platform"/>
            <consortium name="The Broad Institute Genome Sequencing Center for Infectious Disease"/>
            <person name="Wu L."/>
            <person name="Ma J."/>
        </authorList>
    </citation>
    <scope>NUCLEOTIDE SEQUENCE [LARGE SCALE GENOMIC DNA]</scope>
    <source>
        <strain evidence="3">KCTC 12861</strain>
    </source>
</reference>
<organism evidence="2 3">
    <name type="scientific">Pseudovibrio japonicus</name>
    <dbReference type="NCBI Taxonomy" id="366534"/>
    <lineage>
        <taxon>Bacteria</taxon>
        <taxon>Pseudomonadati</taxon>
        <taxon>Pseudomonadota</taxon>
        <taxon>Alphaproteobacteria</taxon>
        <taxon>Hyphomicrobiales</taxon>
        <taxon>Stappiaceae</taxon>
        <taxon>Pseudovibrio</taxon>
    </lineage>
</organism>
<dbReference type="EMBL" id="BMXE01000004">
    <property type="protein sequence ID" value="GHB33956.1"/>
    <property type="molecule type" value="Genomic_DNA"/>
</dbReference>
<feature type="chain" id="PRO_5046536652" description="Secreted protein" evidence="1">
    <location>
        <begin position="21"/>
        <end position="120"/>
    </location>
</feature>
<comment type="caution">
    <text evidence="2">The sequence shown here is derived from an EMBL/GenBank/DDBJ whole genome shotgun (WGS) entry which is preliminary data.</text>
</comment>
<dbReference type="Proteomes" id="UP000637980">
    <property type="component" value="Unassembled WGS sequence"/>
</dbReference>
<name>A0ABQ3ED62_9HYPH</name>
<evidence type="ECO:0000313" key="3">
    <source>
        <dbReference type="Proteomes" id="UP000637980"/>
    </source>
</evidence>
<gene>
    <name evidence="2" type="ORF">GCM10007094_23630</name>
</gene>
<sequence length="120" mass="13469">MRVFLVVCSLLLGTLQLAQAAPTVTAQDLVFGERSLIGQRVQVTGCTWIASGVSGMRCRVFYNGQFLTTLWAKLTNDQMPLVRLLLDNCVKENPRCQFDIEASVKDIGQRPELKDIEFDF</sequence>
<keyword evidence="1" id="KW-0732">Signal</keyword>
<accession>A0ABQ3ED62</accession>
<evidence type="ECO:0000313" key="2">
    <source>
        <dbReference type="EMBL" id="GHB33956.1"/>
    </source>
</evidence>